<dbReference type="PANTHER" id="PTHR42749:SF8">
    <property type="entry name" value="HSP70 FAMILY PROTEIN (AFU_ORTHOLOGUE AFUA_3G13740)"/>
    <property type="match status" value="1"/>
</dbReference>
<accession>A0A8G1RMC0</accession>
<dbReference type="VEuPathDB" id="FungiDB:BO72DRAFT_433375"/>
<proteinExistence type="predicted"/>
<dbReference type="OrthoDB" id="2963168at2759"/>
<name>A0A8G1RMC0_9EURO</name>
<dbReference type="RefSeq" id="XP_040799308.1">
    <property type="nucleotide sequence ID" value="XM_040943197.1"/>
</dbReference>
<dbReference type="Gene3D" id="3.30.420.40">
    <property type="match status" value="2"/>
</dbReference>
<evidence type="ECO:0000313" key="2">
    <source>
        <dbReference type="EMBL" id="RAK75298.1"/>
    </source>
</evidence>
<evidence type="ECO:0000256" key="1">
    <source>
        <dbReference type="SAM" id="MobiDB-lite"/>
    </source>
</evidence>
<dbReference type="EMBL" id="KZ824659">
    <property type="protein sequence ID" value="RAK75298.1"/>
    <property type="molecule type" value="Genomic_DNA"/>
</dbReference>
<evidence type="ECO:0000313" key="3">
    <source>
        <dbReference type="Proteomes" id="UP000249789"/>
    </source>
</evidence>
<dbReference type="GeneID" id="63860530"/>
<evidence type="ECO:0008006" key="4">
    <source>
        <dbReference type="Google" id="ProtNLM"/>
    </source>
</evidence>
<gene>
    <name evidence="2" type="ORF">BO72DRAFT_433375</name>
</gene>
<dbReference type="AlphaFoldDB" id="A0A8G1RMC0"/>
<reference evidence="2 3" key="1">
    <citation type="submission" date="2018-02" db="EMBL/GenBank/DDBJ databases">
        <title>The genomes of Aspergillus section Nigri reveals drivers in fungal speciation.</title>
        <authorList>
            <consortium name="DOE Joint Genome Institute"/>
            <person name="Vesth T.C."/>
            <person name="Nybo J."/>
            <person name="Theobald S."/>
            <person name="Brandl J."/>
            <person name="Frisvad J.C."/>
            <person name="Nielsen K.F."/>
            <person name="Lyhne E.K."/>
            <person name="Kogle M.E."/>
            <person name="Kuo A."/>
            <person name="Riley R."/>
            <person name="Clum A."/>
            <person name="Nolan M."/>
            <person name="Lipzen A."/>
            <person name="Salamov A."/>
            <person name="Henrissat B."/>
            <person name="Wiebenga A."/>
            <person name="De vries R.P."/>
            <person name="Grigoriev I.V."/>
            <person name="Mortensen U.H."/>
            <person name="Andersen M.R."/>
            <person name="Baker S.E."/>
        </authorList>
    </citation>
    <scope>NUCLEOTIDE SEQUENCE [LARGE SCALE GENOMIC DNA]</scope>
    <source>
        <strain evidence="2 3">CBS 313.89</strain>
    </source>
</reference>
<keyword evidence="3" id="KW-1185">Reference proteome</keyword>
<dbReference type="Proteomes" id="UP000249789">
    <property type="component" value="Unassembled WGS sequence"/>
</dbReference>
<dbReference type="Gene3D" id="3.90.640.10">
    <property type="entry name" value="Actin, Chain A, domain 4"/>
    <property type="match status" value="1"/>
</dbReference>
<feature type="region of interest" description="Disordered" evidence="1">
    <location>
        <begin position="1"/>
        <end position="37"/>
    </location>
</feature>
<dbReference type="PANTHER" id="PTHR42749">
    <property type="entry name" value="CELL SHAPE-DETERMINING PROTEIN MREB"/>
    <property type="match status" value="1"/>
</dbReference>
<protein>
    <recommendedName>
        <fullName evidence="4">Actin-like ATPase domain-containing protein</fullName>
    </recommendedName>
</protein>
<dbReference type="CDD" id="cd10170">
    <property type="entry name" value="ASKHA_NBD_HSP70"/>
    <property type="match status" value="1"/>
</dbReference>
<dbReference type="InterPro" id="IPR043129">
    <property type="entry name" value="ATPase_NBD"/>
</dbReference>
<sequence length="651" mass="73600">MDTQDILTPPGGQPRALTPAWNNGDTEPVFESTRKQASPQGRSRFIVGIDFGTTTTSVAYCKLAAGQRPLRVPNDEIKCIRQWPYAGEYQNSALVPSESLYSDDDFSWGYRVRDQLMAAHYDDAPEVHDASSRAIRFAKLLFVDEERLEEQFLQEQKNTIANLHTSVFDVVKDYLRPILWHTIDTLRDAEEDFDDTSEVELSVAVPVGCSFISTVALETILTDLVEESQLESNLDLYLIHEPEAASSFFIDTLLRSDELSGEGAFIVCDAGGGTVDVITYTVLQEKPLRLKEIVPPAGASCGSVYVNQAMEQDLTERLRDVKLCQGIIREREIERMFQDFENRLKRNCNLAQDRLDGYEYLDLPGLKADPERGFKTGAVAIPRRTLKEYFRKSLEGTASLIQAQLDSAGREGYVVKKVLMIGGLSQSKPLRQYLRERFASLRLRFIFPTESEAGTLVSRGCVYRAIDKSNGPHRQIVANIGYTQSEEYDPKCAAHRDVRPEFQILMRQRYVYNCINWIFKKGDIMKQSQWIVGNFHQVFEPDESLIVNHTLYYSEQDNAENHYPESHSKNGSCVHIGTVVADLDVLREQGLIRPATRYKKNTVPTLRIPYELHIAVSGRSIRFSVVYPPGSQKERGSTQVSIAASFVPSTM</sequence>
<dbReference type="SUPFAM" id="SSF53067">
    <property type="entry name" value="Actin-like ATPase domain"/>
    <property type="match status" value="2"/>
</dbReference>
<organism evidence="2 3">
    <name type="scientific">Aspergillus fijiensis CBS 313.89</name>
    <dbReference type="NCBI Taxonomy" id="1448319"/>
    <lineage>
        <taxon>Eukaryota</taxon>
        <taxon>Fungi</taxon>
        <taxon>Dikarya</taxon>
        <taxon>Ascomycota</taxon>
        <taxon>Pezizomycotina</taxon>
        <taxon>Eurotiomycetes</taxon>
        <taxon>Eurotiomycetidae</taxon>
        <taxon>Eurotiales</taxon>
        <taxon>Aspergillaceae</taxon>
        <taxon>Aspergillus</taxon>
    </lineage>
</organism>